<evidence type="ECO:0000313" key="1">
    <source>
        <dbReference type="EMBL" id="QDU42322.1"/>
    </source>
</evidence>
<keyword evidence="2" id="KW-1185">Reference proteome</keyword>
<evidence type="ECO:0000313" key="2">
    <source>
        <dbReference type="Proteomes" id="UP000319383"/>
    </source>
</evidence>
<name>A0A517ZIM5_9PLAN</name>
<dbReference type="EMBL" id="CP036276">
    <property type="protein sequence ID" value="QDU42322.1"/>
    <property type="molecule type" value="Genomic_DNA"/>
</dbReference>
<sequence>MIHRKVRIGSHGDQENMFFERLRQILQSLVEAPHADPSAARYRLIGFEPEVRSSEIRQAVAMSLNDITNPDPAWDAMTVRESNIHEAYKIICIHSLQLMTIDDVNAVLQAGVDTAIDLFFGHWWKSEEEIHSREDADQEIVFFNSFADGLLLAILARRWEDVERISDWARQIDIASLCGVSPEIGSLYSVIASGIRNEPTERADQSRLLIAKQRTKKTKILLQAWDAVVAKDAELLAATMRESLIRFDKTVEKQGVGFAFPELIATPESVIYEIAQYNGMELPLLPDNLSPYLVTRQSLGLEETTAEA</sequence>
<dbReference type="RefSeq" id="WP_145374386.1">
    <property type="nucleotide sequence ID" value="NZ_CP036276.1"/>
</dbReference>
<protein>
    <submittedName>
        <fullName evidence="1">Uncharacterized protein</fullName>
    </submittedName>
</protein>
<organism evidence="1 2">
    <name type="scientific">Symmachiella dynata</name>
    <dbReference type="NCBI Taxonomy" id="2527995"/>
    <lineage>
        <taxon>Bacteria</taxon>
        <taxon>Pseudomonadati</taxon>
        <taxon>Planctomycetota</taxon>
        <taxon>Planctomycetia</taxon>
        <taxon>Planctomycetales</taxon>
        <taxon>Planctomycetaceae</taxon>
        <taxon>Symmachiella</taxon>
    </lineage>
</organism>
<proteinExistence type="predicted"/>
<dbReference type="Proteomes" id="UP000319383">
    <property type="component" value="Chromosome"/>
</dbReference>
<reference evidence="1 2" key="1">
    <citation type="submission" date="2019-02" db="EMBL/GenBank/DDBJ databases">
        <title>Deep-cultivation of Planctomycetes and their phenomic and genomic characterization uncovers novel biology.</title>
        <authorList>
            <person name="Wiegand S."/>
            <person name="Jogler M."/>
            <person name="Boedeker C."/>
            <person name="Pinto D."/>
            <person name="Vollmers J."/>
            <person name="Rivas-Marin E."/>
            <person name="Kohn T."/>
            <person name="Peeters S.H."/>
            <person name="Heuer A."/>
            <person name="Rast P."/>
            <person name="Oberbeckmann S."/>
            <person name="Bunk B."/>
            <person name="Jeske O."/>
            <person name="Meyerdierks A."/>
            <person name="Storesund J.E."/>
            <person name="Kallscheuer N."/>
            <person name="Luecker S."/>
            <person name="Lage O.M."/>
            <person name="Pohl T."/>
            <person name="Merkel B.J."/>
            <person name="Hornburger P."/>
            <person name="Mueller R.-W."/>
            <person name="Bruemmer F."/>
            <person name="Labrenz M."/>
            <person name="Spormann A.M."/>
            <person name="Op den Camp H."/>
            <person name="Overmann J."/>
            <person name="Amann R."/>
            <person name="Jetten M.S.M."/>
            <person name="Mascher T."/>
            <person name="Medema M.H."/>
            <person name="Devos D.P."/>
            <person name="Kaster A.-K."/>
            <person name="Ovreas L."/>
            <person name="Rohde M."/>
            <person name="Galperin M.Y."/>
            <person name="Jogler C."/>
        </authorList>
    </citation>
    <scope>NUCLEOTIDE SEQUENCE [LARGE SCALE GENOMIC DNA]</scope>
    <source>
        <strain evidence="1 2">Mal52</strain>
    </source>
</reference>
<dbReference type="AlphaFoldDB" id="A0A517ZIM5"/>
<gene>
    <name evidence="1" type="ORF">Mal52_07780</name>
</gene>
<accession>A0A517ZIM5</accession>
<dbReference type="KEGG" id="sdyn:Mal52_07780"/>